<evidence type="ECO:0000256" key="6">
    <source>
        <dbReference type="ARBA" id="ARBA00022826"/>
    </source>
</evidence>
<evidence type="ECO:0000313" key="16">
    <source>
        <dbReference type="EMBL" id="CAF4059595.1"/>
    </source>
</evidence>
<dbReference type="PANTHER" id="PTHR12454">
    <property type="entry name" value="TRIMERIC INTRACELLULAR CATION CHANNEL"/>
    <property type="match status" value="1"/>
</dbReference>
<protein>
    <recommendedName>
        <fullName evidence="18">Trimeric intracellular cation channel type B</fullName>
    </recommendedName>
</protein>
<dbReference type="Proteomes" id="UP000663860">
    <property type="component" value="Unassembled WGS sequence"/>
</dbReference>
<keyword evidence="4" id="KW-0633">Potassium transport</keyword>
<name>A0A815BFM8_9BILA</name>
<comment type="caution">
    <text evidence="13">The sequence shown here is derived from an EMBL/GenBank/DDBJ whole genome shotgun (WGS) entry which is preliminary data.</text>
</comment>
<gene>
    <name evidence="13" type="ORF">IZO911_LOCUS32338</name>
    <name evidence="16" type="ORF">KXQ929_LOCUS32053</name>
    <name evidence="15" type="ORF">OKA104_LOCUS30608</name>
    <name evidence="14" type="ORF">VCS650_LOCUS30133</name>
</gene>
<comment type="subcellular location">
    <subcellularLocation>
        <location evidence="1">Endomembrane system</location>
        <topology evidence="1">Multi-pass membrane protein</topology>
    </subcellularLocation>
</comment>
<evidence type="ECO:0008006" key="18">
    <source>
        <dbReference type="Google" id="ProtNLM"/>
    </source>
</evidence>
<evidence type="ECO:0000256" key="7">
    <source>
        <dbReference type="ARBA" id="ARBA00022958"/>
    </source>
</evidence>
<dbReference type="EMBL" id="CAJNON010000482">
    <property type="protein sequence ID" value="CAF1284149.1"/>
    <property type="molecule type" value="Genomic_DNA"/>
</dbReference>
<feature type="transmembrane region" description="Helical" evidence="12">
    <location>
        <begin position="87"/>
        <end position="107"/>
    </location>
</feature>
<evidence type="ECO:0000256" key="2">
    <source>
        <dbReference type="ARBA" id="ARBA00005766"/>
    </source>
</evidence>
<keyword evidence="11" id="KW-0407">Ion channel</keyword>
<evidence type="ECO:0000313" key="14">
    <source>
        <dbReference type="EMBL" id="CAF1284149.1"/>
    </source>
</evidence>
<organism evidence="13 17">
    <name type="scientific">Adineta steineri</name>
    <dbReference type="NCBI Taxonomy" id="433720"/>
    <lineage>
        <taxon>Eukaryota</taxon>
        <taxon>Metazoa</taxon>
        <taxon>Spiralia</taxon>
        <taxon>Gnathifera</taxon>
        <taxon>Rotifera</taxon>
        <taxon>Eurotatoria</taxon>
        <taxon>Bdelloidea</taxon>
        <taxon>Adinetida</taxon>
        <taxon>Adinetidae</taxon>
        <taxon>Adineta</taxon>
    </lineage>
</organism>
<evidence type="ECO:0000313" key="13">
    <source>
        <dbReference type="EMBL" id="CAF1269366.1"/>
    </source>
</evidence>
<dbReference type="GO" id="GO:0005267">
    <property type="term" value="F:potassium channel activity"/>
    <property type="evidence" value="ECO:0007669"/>
    <property type="project" value="UniProtKB-KW"/>
</dbReference>
<evidence type="ECO:0000256" key="4">
    <source>
        <dbReference type="ARBA" id="ARBA00022538"/>
    </source>
</evidence>
<comment type="similarity">
    <text evidence="2">Belongs to the TMEM38 family.</text>
</comment>
<evidence type="ECO:0000256" key="5">
    <source>
        <dbReference type="ARBA" id="ARBA00022692"/>
    </source>
</evidence>
<reference evidence="13" key="1">
    <citation type="submission" date="2021-02" db="EMBL/GenBank/DDBJ databases">
        <authorList>
            <person name="Nowell W R."/>
        </authorList>
    </citation>
    <scope>NUCLEOTIDE SEQUENCE</scope>
</reference>
<proteinExistence type="inferred from homology"/>
<feature type="transmembrane region" description="Helical" evidence="12">
    <location>
        <begin position="213"/>
        <end position="232"/>
    </location>
</feature>
<evidence type="ECO:0000256" key="3">
    <source>
        <dbReference type="ARBA" id="ARBA00022448"/>
    </source>
</evidence>
<feature type="transmembrane region" description="Helical" evidence="12">
    <location>
        <begin position="182"/>
        <end position="201"/>
    </location>
</feature>
<evidence type="ECO:0000256" key="9">
    <source>
        <dbReference type="ARBA" id="ARBA00023065"/>
    </source>
</evidence>
<evidence type="ECO:0000256" key="1">
    <source>
        <dbReference type="ARBA" id="ARBA00004127"/>
    </source>
</evidence>
<keyword evidence="9" id="KW-0406">Ion transport</keyword>
<dbReference type="EMBL" id="CAJNOE010000556">
    <property type="protein sequence ID" value="CAF1269366.1"/>
    <property type="molecule type" value="Genomic_DNA"/>
</dbReference>
<dbReference type="GO" id="GO:0042802">
    <property type="term" value="F:identical protein binding"/>
    <property type="evidence" value="ECO:0007669"/>
    <property type="project" value="InterPro"/>
</dbReference>
<dbReference type="InterPro" id="IPR007866">
    <property type="entry name" value="TRIC_channel"/>
</dbReference>
<keyword evidence="3" id="KW-0813">Transport</keyword>
<evidence type="ECO:0000313" key="15">
    <source>
        <dbReference type="EMBL" id="CAF4015007.1"/>
    </source>
</evidence>
<evidence type="ECO:0000256" key="8">
    <source>
        <dbReference type="ARBA" id="ARBA00022989"/>
    </source>
</evidence>
<dbReference type="Proteomes" id="UP000663881">
    <property type="component" value="Unassembled WGS sequence"/>
</dbReference>
<feature type="transmembrane region" description="Helical" evidence="12">
    <location>
        <begin position="56"/>
        <end position="75"/>
    </location>
</feature>
<evidence type="ECO:0000256" key="10">
    <source>
        <dbReference type="ARBA" id="ARBA00023136"/>
    </source>
</evidence>
<accession>A0A815BFM8</accession>
<keyword evidence="8 12" id="KW-1133">Transmembrane helix</keyword>
<dbReference type="GO" id="GO:0012505">
    <property type="term" value="C:endomembrane system"/>
    <property type="evidence" value="ECO:0007669"/>
    <property type="project" value="UniProtKB-SubCell"/>
</dbReference>
<sequence length="312" mass="35755">MNKEVLIDIGLQLAHLRMYPLFDMCHYLLTAIHVRDDIQQYPTVTQNFIRRHPLSCWLSTMLLCFSGSILSNFLLGENLIKDFIHHQHLLLATICWYFVFYSPFDIINRLLRFIPIRIVIGVGKEIQRTKKIYDGVHSTLRLYPDAYLIVILIGAIKGCGGSIMSSIDRFIRGLWLPTQHEFLFPSFATKACFLSSLVFLLSHIELLKFEHELIYLCVASMFIYVRIITSFFKQYDPLLPFENLSCGLLFNSWTDLISDAYRRATVPSPVTTQQNTALPAATSSLNNTTTLMNAKKDGITNDGQIKGFDGRK</sequence>
<dbReference type="EMBL" id="CAJOAY010003305">
    <property type="protein sequence ID" value="CAF4015007.1"/>
    <property type="molecule type" value="Genomic_DNA"/>
</dbReference>
<evidence type="ECO:0000256" key="12">
    <source>
        <dbReference type="SAM" id="Phobius"/>
    </source>
</evidence>
<keyword evidence="5 12" id="KW-0812">Transmembrane</keyword>
<evidence type="ECO:0000256" key="11">
    <source>
        <dbReference type="ARBA" id="ARBA00023303"/>
    </source>
</evidence>
<dbReference type="AlphaFoldDB" id="A0A815BFM8"/>
<keyword evidence="6" id="KW-0631">Potassium channel</keyword>
<dbReference type="GO" id="GO:0016020">
    <property type="term" value="C:membrane"/>
    <property type="evidence" value="ECO:0007669"/>
    <property type="project" value="InterPro"/>
</dbReference>
<dbReference type="OrthoDB" id="195817at2759"/>
<evidence type="ECO:0000313" key="17">
    <source>
        <dbReference type="Proteomes" id="UP000663860"/>
    </source>
</evidence>
<dbReference type="Proteomes" id="UP000663868">
    <property type="component" value="Unassembled WGS sequence"/>
</dbReference>
<dbReference type="PANTHER" id="PTHR12454:SF11">
    <property type="entry name" value="GH25683P"/>
    <property type="match status" value="1"/>
</dbReference>
<feature type="transmembrane region" description="Helical" evidence="12">
    <location>
        <begin position="146"/>
        <end position="167"/>
    </location>
</feature>
<keyword evidence="7" id="KW-0630">Potassium</keyword>
<dbReference type="Proteomes" id="UP000663891">
    <property type="component" value="Unassembled WGS sequence"/>
</dbReference>
<dbReference type="Pfam" id="PF05197">
    <property type="entry name" value="TRIC"/>
    <property type="match status" value="1"/>
</dbReference>
<dbReference type="EMBL" id="CAJOBB010003802">
    <property type="protein sequence ID" value="CAF4059595.1"/>
    <property type="molecule type" value="Genomic_DNA"/>
</dbReference>
<keyword evidence="10 12" id="KW-0472">Membrane</keyword>